<sequence length="37" mass="4174">MPIIYCPMPKAYSNPEKIESRETMMTVSFMAGLAFGM</sequence>
<organism evidence="1 2">
    <name type="scientific">Parageobacillus toebii NBRC 107807</name>
    <dbReference type="NCBI Taxonomy" id="1223503"/>
    <lineage>
        <taxon>Bacteria</taxon>
        <taxon>Bacillati</taxon>
        <taxon>Bacillota</taxon>
        <taxon>Bacilli</taxon>
        <taxon>Bacillales</taxon>
        <taxon>Anoxybacillaceae</taxon>
        <taxon>Parageobacillus</taxon>
    </lineage>
</organism>
<evidence type="ECO:0000313" key="2">
    <source>
        <dbReference type="Proteomes" id="UP000613002"/>
    </source>
</evidence>
<evidence type="ECO:0000313" key="1">
    <source>
        <dbReference type="EMBL" id="MBB3870471.1"/>
    </source>
</evidence>
<reference evidence="1 2" key="1">
    <citation type="submission" date="2020-08" db="EMBL/GenBank/DDBJ databases">
        <title>Genomic Encyclopedia of Type Strains, Phase IV (KMG-IV): sequencing the most valuable type-strain genomes for metagenomic binning, comparative biology and taxonomic classification.</title>
        <authorList>
            <person name="Goeker M."/>
        </authorList>
    </citation>
    <scope>NUCLEOTIDE SEQUENCE [LARGE SCALE GENOMIC DNA]</scope>
    <source>
        <strain evidence="1 2">DSM 14590</strain>
    </source>
</reference>
<dbReference type="SUPFAM" id="SSF56796">
    <property type="entry name" value="Dehydroquinate synthase-like"/>
    <property type="match status" value="1"/>
</dbReference>
<comment type="caution">
    <text evidence="1">The sequence shown here is derived from an EMBL/GenBank/DDBJ whole genome shotgun (WGS) entry which is preliminary data.</text>
</comment>
<proteinExistence type="predicted"/>
<dbReference type="Gene3D" id="1.20.1090.10">
    <property type="entry name" value="Dehydroquinate synthase-like - alpha domain"/>
    <property type="match status" value="1"/>
</dbReference>
<keyword evidence="2" id="KW-1185">Reference proteome</keyword>
<dbReference type="AlphaFoldDB" id="A0AA89NMT3"/>
<accession>A0AA89NMT3</accession>
<gene>
    <name evidence="1" type="ORF">HNR78_003448</name>
</gene>
<dbReference type="EMBL" id="JACICZ010000031">
    <property type="protein sequence ID" value="MBB3870471.1"/>
    <property type="molecule type" value="Genomic_DNA"/>
</dbReference>
<name>A0AA89NMT3_9BACL</name>
<protein>
    <submittedName>
        <fullName evidence="1">Alcohol dehydrogenase class IV</fullName>
    </submittedName>
</protein>
<dbReference type="Proteomes" id="UP000613002">
    <property type="component" value="Unassembled WGS sequence"/>
</dbReference>